<proteinExistence type="predicted"/>
<evidence type="ECO:0000256" key="3">
    <source>
        <dbReference type="ARBA" id="ARBA00022833"/>
    </source>
</evidence>
<dbReference type="Gene3D" id="6.10.140.2220">
    <property type="match status" value="1"/>
</dbReference>
<feature type="compositionally biased region" description="Pro residues" evidence="5">
    <location>
        <begin position="322"/>
        <end position="331"/>
    </location>
</feature>
<dbReference type="SUPFAM" id="SSF144232">
    <property type="entry name" value="HIT/MYND zinc finger-like"/>
    <property type="match status" value="1"/>
</dbReference>
<organism evidence="7 8">
    <name type="scientific">Lentinus tigrinus ALCF2SS1-6</name>
    <dbReference type="NCBI Taxonomy" id="1328759"/>
    <lineage>
        <taxon>Eukaryota</taxon>
        <taxon>Fungi</taxon>
        <taxon>Dikarya</taxon>
        <taxon>Basidiomycota</taxon>
        <taxon>Agaricomycotina</taxon>
        <taxon>Agaricomycetes</taxon>
        <taxon>Polyporales</taxon>
        <taxon>Polyporaceae</taxon>
        <taxon>Lentinus</taxon>
    </lineage>
</organism>
<dbReference type="Proteomes" id="UP000313359">
    <property type="component" value="Unassembled WGS sequence"/>
</dbReference>
<dbReference type="PROSITE" id="PS01360">
    <property type="entry name" value="ZF_MYND_1"/>
    <property type="match status" value="1"/>
</dbReference>
<dbReference type="InterPro" id="IPR002893">
    <property type="entry name" value="Znf_MYND"/>
</dbReference>
<feature type="compositionally biased region" description="Polar residues" evidence="5">
    <location>
        <begin position="334"/>
        <end position="344"/>
    </location>
</feature>
<dbReference type="PROSITE" id="PS50865">
    <property type="entry name" value="ZF_MYND_2"/>
    <property type="match status" value="1"/>
</dbReference>
<gene>
    <name evidence="7" type="ORF">L227DRAFT_597163</name>
</gene>
<keyword evidence="2 4" id="KW-0863">Zinc-finger</keyword>
<evidence type="ECO:0000259" key="6">
    <source>
        <dbReference type="PROSITE" id="PS50865"/>
    </source>
</evidence>
<evidence type="ECO:0000313" key="8">
    <source>
        <dbReference type="Proteomes" id="UP000313359"/>
    </source>
</evidence>
<evidence type="ECO:0000256" key="1">
    <source>
        <dbReference type="ARBA" id="ARBA00022723"/>
    </source>
</evidence>
<sequence length="367" mass="40771">MASAPATAHVPFRIFSFPDRKDDNTAVAIGRNHASWFLVSARPEGIPMLRVARCLNTITPGDPSSVGARSAAGRHVFAVGGNFGNRIMDDLVSMRDREGRAPVEVLEAYPDDHPLGLCALVEVLVPDDELMYACARCGRWETQLGPRFLRCSGCKSRYYCSTKCQKDDWKPAYHRGECNLLREGKHFEVEDRRKLHDNGWWFHNGGLGDKALMEPTGEYEWERAHVEGDWDYIAYGRRIPPHDVPSSAGAARPSLSKDFVASLPPSALPPGFISTGNAEQDRRLIERFRATVLGTDQPLPFFLNPLRTPGLASNIVPARDIPPLPPLPVPQAPGTGSTRSSANTGRRRSGRHSRVRWMRARRVFGRG</sequence>
<name>A0A5C2SUF9_9APHY</name>
<dbReference type="Pfam" id="PF01753">
    <property type="entry name" value="zf-MYND"/>
    <property type="match status" value="1"/>
</dbReference>
<evidence type="ECO:0000256" key="2">
    <source>
        <dbReference type="ARBA" id="ARBA00022771"/>
    </source>
</evidence>
<dbReference type="GO" id="GO:0008270">
    <property type="term" value="F:zinc ion binding"/>
    <property type="evidence" value="ECO:0007669"/>
    <property type="project" value="UniProtKB-KW"/>
</dbReference>
<keyword evidence="8" id="KW-1185">Reference proteome</keyword>
<accession>A0A5C2SUF9</accession>
<dbReference type="EMBL" id="ML122250">
    <property type="protein sequence ID" value="RPD67502.1"/>
    <property type="molecule type" value="Genomic_DNA"/>
</dbReference>
<reference evidence="7" key="1">
    <citation type="journal article" date="2018" name="Genome Biol. Evol.">
        <title>Genomics and development of Lentinus tigrinus, a white-rot wood-decaying mushroom with dimorphic fruiting bodies.</title>
        <authorList>
            <person name="Wu B."/>
            <person name="Xu Z."/>
            <person name="Knudson A."/>
            <person name="Carlson A."/>
            <person name="Chen N."/>
            <person name="Kovaka S."/>
            <person name="LaButti K."/>
            <person name="Lipzen A."/>
            <person name="Pennachio C."/>
            <person name="Riley R."/>
            <person name="Schakwitz W."/>
            <person name="Umezawa K."/>
            <person name="Ohm R.A."/>
            <person name="Grigoriev I.V."/>
            <person name="Nagy L.G."/>
            <person name="Gibbons J."/>
            <person name="Hibbett D."/>
        </authorList>
    </citation>
    <scope>NUCLEOTIDE SEQUENCE [LARGE SCALE GENOMIC DNA]</scope>
    <source>
        <strain evidence="7">ALCF2SS1-6</strain>
    </source>
</reference>
<dbReference type="STRING" id="1328759.A0A5C2SUF9"/>
<keyword evidence="1" id="KW-0479">Metal-binding</keyword>
<feature type="domain" description="MYND-type" evidence="6">
    <location>
        <begin position="134"/>
        <end position="178"/>
    </location>
</feature>
<evidence type="ECO:0000256" key="5">
    <source>
        <dbReference type="SAM" id="MobiDB-lite"/>
    </source>
</evidence>
<dbReference type="AlphaFoldDB" id="A0A5C2SUF9"/>
<dbReference type="OrthoDB" id="2756551at2759"/>
<protein>
    <recommendedName>
        <fullName evidence="6">MYND-type domain-containing protein</fullName>
    </recommendedName>
</protein>
<feature type="region of interest" description="Disordered" evidence="5">
    <location>
        <begin position="322"/>
        <end position="355"/>
    </location>
</feature>
<evidence type="ECO:0000256" key="4">
    <source>
        <dbReference type="PROSITE-ProRule" id="PRU00134"/>
    </source>
</evidence>
<evidence type="ECO:0000313" key="7">
    <source>
        <dbReference type="EMBL" id="RPD67502.1"/>
    </source>
</evidence>
<keyword evidence="3" id="KW-0862">Zinc</keyword>
<feature type="compositionally biased region" description="Basic residues" evidence="5">
    <location>
        <begin position="345"/>
        <end position="355"/>
    </location>
</feature>